<dbReference type="PANTHER" id="PTHR45632:SF17">
    <property type="entry name" value="KELCH-LIKE PROTEIN 31"/>
    <property type="match status" value="1"/>
</dbReference>
<dbReference type="Proteomes" id="UP000014760">
    <property type="component" value="Unassembled WGS sequence"/>
</dbReference>
<dbReference type="Pfam" id="PF00651">
    <property type="entry name" value="BTB"/>
    <property type="match status" value="1"/>
</dbReference>
<dbReference type="PROSITE" id="PS50097">
    <property type="entry name" value="BTB"/>
    <property type="match status" value="1"/>
</dbReference>
<dbReference type="Gene3D" id="1.25.40.420">
    <property type="match status" value="1"/>
</dbReference>
<evidence type="ECO:0000313" key="5">
    <source>
        <dbReference type="EnsemblMetazoa" id="CapteP89766"/>
    </source>
</evidence>
<dbReference type="AlphaFoldDB" id="R7T5L3"/>
<dbReference type="InterPro" id="IPR011333">
    <property type="entry name" value="SKP1/BTB/POZ_sf"/>
</dbReference>
<keyword evidence="1" id="KW-0880">Kelch repeat</keyword>
<dbReference type="EMBL" id="KB311873">
    <property type="protein sequence ID" value="ELT88346.1"/>
    <property type="molecule type" value="Genomic_DNA"/>
</dbReference>
<name>R7T5L3_CAPTE</name>
<evidence type="ECO:0000256" key="2">
    <source>
        <dbReference type="ARBA" id="ARBA00022737"/>
    </source>
</evidence>
<dbReference type="CDD" id="cd18186">
    <property type="entry name" value="BTB_POZ_ZBTB_KLHL-like"/>
    <property type="match status" value="1"/>
</dbReference>
<reference evidence="6" key="1">
    <citation type="submission" date="2012-12" db="EMBL/GenBank/DDBJ databases">
        <authorList>
            <person name="Hellsten U."/>
            <person name="Grimwood J."/>
            <person name="Chapman J.A."/>
            <person name="Shapiro H."/>
            <person name="Aerts A."/>
            <person name="Otillar R.P."/>
            <person name="Terry A.Y."/>
            <person name="Boore J.L."/>
            <person name="Simakov O."/>
            <person name="Marletaz F."/>
            <person name="Cho S.-J."/>
            <person name="Edsinger-Gonzales E."/>
            <person name="Havlak P."/>
            <person name="Kuo D.-H."/>
            <person name="Larsson T."/>
            <person name="Lv J."/>
            <person name="Arendt D."/>
            <person name="Savage R."/>
            <person name="Osoegawa K."/>
            <person name="de Jong P."/>
            <person name="Lindberg D.R."/>
            <person name="Seaver E.C."/>
            <person name="Weisblat D.A."/>
            <person name="Putnam N.H."/>
            <person name="Grigoriev I.V."/>
            <person name="Rokhsar D.S."/>
        </authorList>
    </citation>
    <scope>NUCLEOTIDE SEQUENCE</scope>
    <source>
        <strain evidence="6">I ESC-2004</strain>
    </source>
</reference>
<dbReference type="FunCoup" id="R7T5L3">
    <property type="interactions" value="14"/>
</dbReference>
<dbReference type="Gene3D" id="3.30.710.10">
    <property type="entry name" value="Potassium Channel Kv1.1, Chain A"/>
    <property type="match status" value="1"/>
</dbReference>
<dbReference type="SMART" id="SM00225">
    <property type="entry name" value="BTB"/>
    <property type="match status" value="1"/>
</dbReference>
<dbReference type="InterPro" id="IPR000210">
    <property type="entry name" value="BTB/POZ_dom"/>
</dbReference>
<gene>
    <name evidence="4" type="ORF">CAPTEDRAFT_89766</name>
</gene>
<dbReference type="EnsemblMetazoa" id="CapteT89766">
    <property type="protein sequence ID" value="CapteP89766"/>
    <property type="gene ID" value="CapteG89766"/>
</dbReference>
<evidence type="ECO:0000313" key="4">
    <source>
        <dbReference type="EMBL" id="ELT88346.1"/>
    </source>
</evidence>
<dbReference type="FunFam" id="1.25.40.420:FF:000001">
    <property type="entry name" value="Kelch-like family member 12"/>
    <property type="match status" value="1"/>
</dbReference>
<keyword evidence="2" id="KW-0677">Repeat</keyword>
<reference evidence="4 6" key="2">
    <citation type="journal article" date="2013" name="Nature">
        <title>Insights into bilaterian evolution from three spiralian genomes.</title>
        <authorList>
            <person name="Simakov O."/>
            <person name="Marletaz F."/>
            <person name="Cho S.J."/>
            <person name="Edsinger-Gonzales E."/>
            <person name="Havlak P."/>
            <person name="Hellsten U."/>
            <person name="Kuo D.H."/>
            <person name="Larsson T."/>
            <person name="Lv J."/>
            <person name="Arendt D."/>
            <person name="Savage R."/>
            <person name="Osoegawa K."/>
            <person name="de Jong P."/>
            <person name="Grimwood J."/>
            <person name="Chapman J.A."/>
            <person name="Shapiro H."/>
            <person name="Aerts A."/>
            <person name="Otillar R.P."/>
            <person name="Terry A.Y."/>
            <person name="Boore J.L."/>
            <person name="Grigoriev I.V."/>
            <person name="Lindberg D.R."/>
            <person name="Seaver E.C."/>
            <person name="Weisblat D.A."/>
            <person name="Putnam N.H."/>
            <person name="Rokhsar D.S."/>
        </authorList>
    </citation>
    <scope>NUCLEOTIDE SEQUENCE</scope>
    <source>
        <strain evidence="4 6">I ESC-2004</strain>
    </source>
</reference>
<keyword evidence="6" id="KW-1185">Reference proteome</keyword>
<dbReference type="HOGENOM" id="CLU_1205769_0_0_1"/>
<dbReference type="Pfam" id="PF07707">
    <property type="entry name" value="BACK"/>
    <property type="match status" value="1"/>
</dbReference>
<dbReference type="OMA" id="GCHCEEE"/>
<dbReference type="EMBL" id="AMQN01003471">
    <property type="status" value="NOT_ANNOTATED_CDS"/>
    <property type="molecule type" value="Genomic_DNA"/>
</dbReference>
<evidence type="ECO:0000259" key="3">
    <source>
        <dbReference type="PROSITE" id="PS50097"/>
    </source>
</evidence>
<protein>
    <recommendedName>
        <fullName evidence="3">BTB domain-containing protein</fullName>
    </recommendedName>
</protein>
<sequence>MWLEQKFCDTVLILDDGQMYAHKVVFAAHSQALAKDFQNFPPGKLLYIKLKDFDPSVVFDLTEYLYTGKLKLTEKNTAGLYKCALELGITSLLQTVKQQFASYDVNNVFDHLLMCDQAGLHELRDDIMRYISQHFNEIVNTKGFLNLTLSYLLMLLSSDDLCVMSELEVFYAVVKWVDFQRQDRMTHAEALLKCVRFRLLDPDILATKVETVDWLFRQRRCHEQLVEAYK</sequence>
<proteinExistence type="predicted"/>
<dbReference type="OrthoDB" id="6350321at2759"/>
<dbReference type="PANTHER" id="PTHR45632">
    <property type="entry name" value="LD33804P"/>
    <property type="match status" value="1"/>
</dbReference>
<dbReference type="STRING" id="283909.R7T5L3"/>
<dbReference type="SMART" id="SM00875">
    <property type="entry name" value="BACK"/>
    <property type="match status" value="1"/>
</dbReference>
<evidence type="ECO:0000313" key="6">
    <source>
        <dbReference type="Proteomes" id="UP000014760"/>
    </source>
</evidence>
<evidence type="ECO:0000256" key="1">
    <source>
        <dbReference type="ARBA" id="ARBA00022441"/>
    </source>
</evidence>
<dbReference type="InterPro" id="IPR011705">
    <property type="entry name" value="BACK"/>
</dbReference>
<feature type="domain" description="BTB" evidence="3">
    <location>
        <begin position="8"/>
        <end position="74"/>
    </location>
</feature>
<organism evidence="4">
    <name type="scientific">Capitella teleta</name>
    <name type="common">Polychaete worm</name>
    <dbReference type="NCBI Taxonomy" id="283909"/>
    <lineage>
        <taxon>Eukaryota</taxon>
        <taxon>Metazoa</taxon>
        <taxon>Spiralia</taxon>
        <taxon>Lophotrochozoa</taxon>
        <taxon>Annelida</taxon>
        <taxon>Polychaeta</taxon>
        <taxon>Sedentaria</taxon>
        <taxon>Scolecida</taxon>
        <taxon>Capitellidae</taxon>
        <taxon>Capitella</taxon>
    </lineage>
</organism>
<dbReference type="SUPFAM" id="SSF54695">
    <property type="entry name" value="POZ domain"/>
    <property type="match status" value="1"/>
</dbReference>
<reference evidence="5" key="3">
    <citation type="submission" date="2015-06" db="UniProtKB">
        <authorList>
            <consortium name="EnsemblMetazoa"/>
        </authorList>
    </citation>
    <scope>IDENTIFICATION</scope>
</reference>
<accession>R7T5L3</accession>